<name>A0A438MW98_EXOME</name>
<dbReference type="InterPro" id="IPR015424">
    <property type="entry name" value="PyrdxlP-dep_Trfase"/>
</dbReference>
<dbReference type="SUPFAM" id="SSF53383">
    <property type="entry name" value="PLP-dependent transferases"/>
    <property type="match status" value="1"/>
</dbReference>
<dbReference type="PANTHER" id="PTHR14237">
    <property type="entry name" value="MOLYBDOPTERIN COFACTOR SULFURASE MOSC"/>
    <property type="match status" value="1"/>
</dbReference>
<dbReference type="InterPro" id="IPR000192">
    <property type="entry name" value="Aminotrans_V_dom"/>
</dbReference>
<reference evidence="2 3" key="1">
    <citation type="submission" date="2017-03" db="EMBL/GenBank/DDBJ databases">
        <title>Genomes of endolithic fungi from Antarctica.</title>
        <authorList>
            <person name="Coleine C."/>
            <person name="Masonjones S."/>
            <person name="Stajich J.E."/>
        </authorList>
    </citation>
    <scope>NUCLEOTIDE SEQUENCE [LARGE SCALE GENOMIC DNA]</scope>
    <source>
        <strain evidence="2 3">CCFEE 6314</strain>
    </source>
</reference>
<dbReference type="AlphaFoldDB" id="A0A438MW98"/>
<dbReference type="Proteomes" id="UP000288859">
    <property type="component" value="Unassembled WGS sequence"/>
</dbReference>
<dbReference type="OrthoDB" id="10264306at2759"/>
<dbReference type="GO" id="GO:0008265">
    <property type="term" value="F:molybdenum cofactor sulfurtransferase activity"/>
    <property type="evidence" value="ECO:0007669"/>
    <property type="project" value="TreeGrafter"/>
</dbReference>
<evidence type="ECO:0000313" key="2">
    <source>
        <dbReference type="EMBL" id="RVX67192.1"/>
    </source>
</evidence>
<dbReference type="GO" id="GO:0043545">
    <property type="term" value="P:molybdopterin cofactor metabolic process"/>
    <property type="evidence" value="ECO:0007669"/>
    <property type="project" value="TreeGrafter"/>
</dbReference>
<sequence length="154" mass="16891">MMDAHTSLVGVRELASAGHRCFASDEEVESWIDSGLDIETCGLRLFGYPAQSNMTGYRPPLEWAGQIRDKTQLHKSRTYTLLDAASYLTTGILDLSNANTAPDFIALSFYKIFGFPDLGALIVRKDAGEALLSRRYFGGGTVNVVVAVGDSWHR</sequence>
<evidence type="ECO:0000313" key="3">
    <source>
        <dbReference type="Proteomes" id="UP000288859"/>
    </source>
</evidence>
<dbReference type="InterPro" id="IPR015421">
    <property type="entry name" value="PyrdxlP-dep_Trfase_major"/>
</dbReference>
<evidence type="ECO:0000259" key="1">
    <source>
        <dbReference type="Pfam" id="PF00266"/>
    </source>
</evidence>
<dbReference type="Gene3D" id="3.40.640.10">
    <property type="entry name" value="Type I PLP-dependent aspartate aminotransferase-like (Major domain)"/>
    <property type="match status" value="1"/>
</dbReference>
<dbReference type="EMBL" id="NAJM01000051">
    <property type="protein sequence ID" value="RVX67192.1"/>
    <property type="molecule type" value="Genomic_DNA"/>
</dbReference>
<gene>
    <name evidence="2" type="ORF">B0A52_08626</name>
</gene>
<dbReference type="Pfam" id="PF00266">
    <property type="entry name" value="Aminotran_5"/>
    <property type="match status" value="1"/>
</dbReference>
<organism evidence="2 3">
    <name type="scientific">Exophiala mesophila</name>
    <name type="common">Black yeast-like fungus</name>
    <dbReference type="NCBI Taxonomy" id="212818"/>
    <lineage>
        <taxon>Eukaryota</taxon>
        <taxon>Fungi</taxon>
        <taxon>Dikarya</taxon>
        <taxon>Ascomycota</taxon>
        <taxon>Pezizomycotina</taxon>
        <taxon>Eurotiomycetes</taxon>
        <taxon>Chaetothyriomycetidae</taxon>
        <taxon>Chaetothyriales</taxon>
        <taxon>Herpotrichiellaceae</taxon>
        <taxon>Exophiala</taxon>
    </lineage>
</organism>
<proteinExistence type="predicted"/>
<dbReference type="VEuPathDB" id="FungiDB:PV10_02241"/>
<protein>
    <submittedName>
        <fullName evidence="2">Molybdenum cofactor sulfurase</fullName>
    </submittedName>
</protein>
<comment type="caution">
    <text evidence="2">The sequence shown here is derived from an EMBL/GenBank/DDBJ whole genome shotgun (WGS) entry which is preliminary data.</text>
</comment>
<feature type="domain" description="Aminotransferase class V" evidence="1">
    <location>
        <begin position="46"/>
        <end position="146"/>
    </location>
</feature>
<accession>A0A438MW98</accession>
<dbReference type="PANTHER" id="PTHR14237:SF80">
    <property type="entry name" value="MOLYBDENUM COFACTOR SULFURASE"/>
    <property type="match status" value="1"/>
</dbReference>